<feature type="region of interest" description="Disordered" evidence="1">
    <location>
        <begin position="1"/>
        <end position="46"/>
    </location>
</feature>
<dbReference type="RefSeq" id="WP_270917390.1">
    <property type="nucleotide sequence ID" value="NZ_CP127247.1"/>
</dbReference>
<accession>A0A9Y2L2I7</accession>
<name>A0A9Y2L2I7_9RHOB</name>
<evidence type="ECO:0000313" key="2">
    <source>
        <dbReference type="EMBL" id="WIY26948.1"/>
    </source>
</evidence>
<keyword evidence="3" id="KW-1185">Reference proteome</keyword>
<evidence type="ECO:0000313" key="3">
    <source>
        <dbReference type="Proteomes" id="UP001238334"/>
    </source>
</evidence>
<dbReference type="Proteomes" id="UP001238334">
    <property type="component" value="Chromosome"/>
</dbReference>
<gene>
    <name evidence="2" type="ORF">QPJ95_08565</name>
</gene>
<proteinExistence type="predicted"/>
<organism evidence="2 3">
    <name type="scientific">Parasedimentitalea psychrophila</name>
    <dbReference type="NCBI Taxonomy" id="2997337"/>
    <lineage>
        <taxon>Bacteria</taxon>
        <taxon>Pseudomonadati</taxon>
        <taxon>Pseudomonadota</taxon>
        <taxon>Alphaproteobacteria</taxon>
        <taxon>Rhodobacterales</taxon>
        <taxon>Paracoccaceae</taxon>
        <taxon>Parasedimentitalea</taxon>
    </lineage>
</organism>
<evidence type="ECO:0000256" key="1">
    <source>
        <dbReference type="SAM" id="MobiDB-lite"/>
    </source>
</evidence>
<dbReference type="KEGG" id="ppso:QPJ95_08565"/>
<sequence>MVRIQSGSPQNQAKSSACSGDASAAKTQKRTNTGTNGYNTGVIRTKPVQVGSECSPAVLESAKKNAASSAKGHGVKSDRKASQLPQQNTSKLHRNAMSMYAKDAHKRVSRSLGYALTLGTTAAWHGLTIILMSRLSEAERAGLAFAALNSLSEDHAYMTASAALFGTLPGEVVT</sequence>
<feature type="region of interest" description="Disordered" evidence="1">
    <location>
        <begin position="64"/>
        <end position="90"/>
    </location>
</feature>
<feature type="compositionally biased region" description="Polar residues" evidence="1">
    <location>
        <begin position="1"/>
        <end position="18"/>
    </location>
</feature>
<feature type="compositionally biased region" description="Low complexity" evidence="1">
    <location>
        <begin position="31"/>
        <end position="41"/>
    </location>
</feature>
<dbReference type="AlphaFoldDB" id="A0A9Y2L2I7"/>
<reference evidence="2 3" key="1">
    <citation type="submission" date="2023-06" db="EMBL/GenBank/DDBJ databases">
        <title>Parasedimentitalea psychrophila sp. nov., a psychrophilic bacterium isolated from deep-sea sediment.</title>
        <authorList>
            <person name="Li A."/>
        </authorList>
    </citation>
    <scope>NUCLEOTIDE SEQUENCE [LARGE SCALE GENOMIC DNA]</scope>
    <source>
        <strain evidence="2 3">QS115</strain>
    </source>
</reference>
<dbReference type="EMBL" id="CP127247">
    <property type="protein sequence ID" value="WIY26948.1"/>
    <property type="molecule type" value="Genomic_DNA"/>
</dbReference>
<protein>
    <submittedName>
        <fullName evidence="2">Uncharacterized protein</fullName>
    </submittedName>
</protein>